<dbReference type="CDD" id="cd02907">
    <property type="entry name" value="Macro_Af1521_BAL-like"/>
    <property type="match status" value="1"/>
</dbReference>
<feature type="region of interest" description="Disordered" evidence="7">
    <location>
        <begin position="198"/>
        <end position="425"/>
    </location>
</feature>
<dbReference type="Gene3D" id="3.40.220.10">
    <property type="entry name" value="Leucine Aminopeptidase, subunit E, domain 1"/>
    <property type="match status" value="3"/>
</dbReference>
<dbReference type="CDD" id="cd12547">
    <property type="entry name" value="RRM1_2_PAR10"/>
    <property type="match status" value="1"/>
</dbReference>
<dbReference type="GO" id="GO:0010629">
    <property type="term" value="P:negative regulation of gene expression"/>
    <property type="evidence" value="ECO:0007669"/>
    <property type="project" value="TreeGrafter"/>
</dbReference>
<dbReference type="SMART" id="SM00506">
    <property type="entry name" value="A1pp"/>
    <property type="match status" value="3"/>
</dbReference>
<keyword evidence="3 6" id="KW-0808">Transferase</keyword>
<feature type="region of interest" description="Disordered" evidence="7">
    <location>
        <begin position="124"/>
        <end position="143"/>
    </location>
</feature>
<evidence type="ECO:0000256" key="5">
    <source>
        <dbReference type="ARBA" id="ARBA00023242"/>
    </source>
</evidence>
<dbReference type="PROSITE" id="PS51059">
    <property type="entry name" value="PARP_CATALYTIC"/>
    <property type="match status" value="1"/>
</dbReference>
<dbReference type="GO" id="GO:0003714">
    <property type="term" value="F:transcription corepressor activity"/>
    <property type="evidence" value="ECO:0007669"/>
    <property type="project" value="TreeGrafter"/>
</dbReference>
<dbReference type="GO" id="GO:0005634">
    <property type="term" value="C:nucleus"/>
    <property type="evidence" value="ECO:0007669"/>
    <property type="project" value="UniProtKB-SubCell"/>
</dbReference>
<sequence>MDTSSRSVYAGLPRNEFTECKLGELQDKVWIYFQRKNISHGCDVDSVSRVDSGTSDKIWMKVTFSDPSGVQHVLSKARHELRVEGCGTVPLEIRECLQSDVQLHESEDSEDSFVILNAGDLDKGTLDGENPGEHLSALDSDHSSNAGVQLVNQQSSSSRDTANPISIPEAALPYTEKVHTLKPLITAIFQALSDGQVSTHLTPSPARILSSQSHGDETPHGEMSVGAATDDEEDDLYSPDSSIQSAATETPNLMKILRSKPTDDAESGDARKGSDFQDKGPFQQQTNEPVGSRPGYPEKTVGIHQQQSVGGSVDRGGSSQRPDARGAVLDGRCQQDRGGQVLQERNKSANGQVLAKAATTKNRSCSETSPEEKHTAEERNEYSEVSLKRPAWEQQFPQEDSSDEEKEQEGKVQKEDQEEEQFVEVTGFNPSSEEMLKMYFENFRRSGGGDIKTWEHDPKAETVRMTFEDPSLTDNVIARQHKVGGKNLTLRFKKSRPRPVKKRCLLLKGIPDGCTSEFLTMFIENECGTEDFKIQYGEMPGTALCTFNEDIPDMDKVIRRISSKTIKGVYMTAEKMHESGGILVQGVSPKVSLEVIELYFGNKSKSGGNDVREVQPGPMHTQATVYFEDWKVVGDVLAKRGPHKVGGVELSVEEYHECLGRLSPFDVSTPHTPMPVTVQVPQPVMEFIFGQKGQHAKETLLQKLSDVKATLKWPDGDDKTTARLKPLFEDGQWQSSWLKWPEVAPEVLTDFLNRFKSTRIPIPPPLWKETVARIDQVDTKGLSIEPNNTQHIVHLVGEQQDVAKRVNVIGEIVKELRTTAEYKVKQENEIKQEIFFTPDKFQHFVVCGIKDEIENRFLPNLKITVTTSEDKRRLTFQGTQKNVQEAELLTRRKIDSLEHVKFKASSNKTQFVNSLKDKIHEILRSQGIRAACMGSDDSTIIVYAATKEDASQAKAYIDQEIVEDFIPITGQAASDVLRSSNGRMLLDGINNQKFIMAAFSDSTGKVLQLVGFKTNMDKTKQKITIFLKDNIIMTKIIPANKMKIQLITIFHGADMVNVEKQFARNQVKIQPQMRGQNKGIVIQGNEEGLEAASQFIASLIARIKEQLYPVSRTGMAQLFREDKGRKFLESLEMKFECVISENVEEGSDEEEEAQAGRETRPLMTSEILCQITLPNSFTLKVCRGDLTMQKVDCIVNAANVKLKHGGGLAADIVEAGGTVIQTECEQILKNKHHRQLHVGEAVCTSSGSLPCKKVIHVAGPQWPHDKTAIPRADDEPTQEEVLLYDSIIECLKLANQNKMQSIAIPAISAGIFGFPVELVARQILNAAADFCQNMRNLTLTEIHFTNNDQPTCNVFRQAVMDRFGPFQGREAATGVRQGPTATTFSPPVMEDDTPVSAPAPKFTASGQNSLTTNEGITITLKKGSITNEMVDVIVNTAGPDMNLSSGKVSQALLKAAGSALQKECDTVITTRGKVRRGDFIETGPGALTCKKIYHCVCEGYRQGESEKVLKKLILKLMEQAEQNEMLSIAIPALGTGNLNYPAGVTAQVMYESILEFSNLHPNGLLKDVRFVVYDKDAKTIQGFEDKIQRLSTPGTSAGATGYAPSGLRRKLRKSGSASTPSDRQPESYSEIVRDQTGMLQTKIGSVCLQVGPGDLRTETTDAIVKSVGPATYQQAPIYVQTGVSSLQCSGIFHVVTPKSPEAMKTAVHKVLKLAEETKLKSVSFPAIGTGQGGLSVADSASAMLAAVGEFAVQKKPRHLHLIRLVIFQPRMVTGFQDALKKEVGTSYKKQKGLVSKGIGLAKSALYTAWYGGSTAADDQTEKGSLEETIILNICAMDMASIKKAVDKIEQFQSEEYTSEDKLDDMEMLDKMTDKNHTEFKDIEAKYSVKITYPIKRGGDKFVRVEGRVINVKDALIAIQDVFKKMHKDLLQAQQMELLSKEVQWKYSTPQGEEAYDPELNAIIEKAYKNKQPSVALDLEDGKVTINFQNMEESSRAGTLQVRRTNLSKVAAFEMPPNWIPMRDNDHFKMAPLAAGTSEYIAVERHLQTTSAVQQIQEIQRIQNKELLMQYKTLKAAMEARLGRPDIEKTLYHGTDEKTSDKINKQGFNRSFCGKKATDYGNGTYFAVKADYSAQDKYSNPNANGVKHMYLAKVLVGDYVRGSQGMITPPNKPSHPDQQYDSVVDNIYQPGIFVIFHDAQAYPEFLIKFK</sequence>
<evidence type="ECO:0000256" key="2">
    <source>
        <dbReference type="ARBA" id="ARBA00022676"/>
    </source>
</evidence>
<evidence type="ECO:0000256" key="4">
    <source>
        <dbReference type="ARBA" id="ARBA00023027"/>
    </source>
</evidence>
<dbReference type="InterPro" id="IPR004170">
    <property type="entry name" value="WWE_dom"/>
</dbReference>
<dbReference type="InterPro" id="IPR012317">
    <property type="entry name" value="Poly(ADP-ribose)pol_cat_dom"/>
</dbReference>
<evidence type="ECO:0000256" key="3">
    <source>
        <dbReference type="ARBA" id="ARBA00022679"/>
    </source>
</evidence>
<dbReference type="InterPro" id="IPR002589">
    <property type="entry name" value="Macro_dom"/>
</dbReference>
<dbReference type="GO" id="GO:1990404">
    <property type="term" value="F:NAD+-protein mono-ADP-ribosyltransferase activity"/>
    <property type="evidence" value="ECO:0007669"/>
    <property type="project" value="TreeGrafter"/>
</dbReference>
<dbReference type="GO" id="GO:0003950">
    <property type="term" value="F:NAD+ poly-ADP-ribosyltransferase activity"/>
    <property type="evidence" value="ECO:0007669"/>
    <property type="project" value="UniProtKB-UniRule"/>
</dbReference>
<proteinExistence type="predicted"/>
<comment type="subcellular location">
    <subcellularLocation>
        <location evidence="1">Nucleus</location>
    </subcellularLocation>
</comment>
<dbReference type="SUPFAM" id="SSF56399">
    <property type="entry name" value="ADP-ribosylation"/>
    <property type="match status" value="1"/>
</dbReference>
<evidence type="ECO:0000259" key="8">
    <source>
        <dbReference type="PROSITE" id="PS51059"/>
    </source>
</evidence>
<evidence type="ECO:0000256" key="6">
    <source>
        <dbReference type="RuleBase" id="RU362114"/>
    </source>
</evidence>
<dbReference type="GO" id="GO:0070212">
    <property type="term" value="P:protein poly-ADP-ribosylation"/>
    <property type="evidence" value="ECO:0007669"/>
    <property type="project" value="TreeGrafter"/>
</dbReference>
<dbReference type="InterPro" id="IPR034464">
    <property type="entry name" value="PAR10_RRM1_2"/>
</dbReference>
<dbReference type="InterPro" id="IPR043472">
    <property type="entry name" value="Macro_dom-like"/>
</dbReference>
<reference evidence="11" key="1">
    <citation type="submission" date="2025-08" db="UniProtKB">
        <authorList>
            <consortium name="RefSeq"/>
        </authorList>
    </citation>
    <scope>IDENTIFICATION</scope>
</reference>
<dbReference type="InterPro" id="IPR037197">
    <property type="entry name" value="WWE_dom_sf"/>
</dbReference>
<dbReference type="PANTHER" id="PTHR14453">
    <property type="entry name" value="PARP/ZINC FINGER CCCH TYPE DOMAIN CONTAINING PROTEIN"/>
    <property type="match status" value="1"/>
</dbReference>
<dbReference type="Pfam" id="PF01661">
    <property type="entry name" value="Macro"/>
    <property type="match status" value="3"/>
</dbReference>
<keyword evidence="2 6" id="KW-0328">Glycosyltransferase</keyword>
<evidence type="ECO:0000313" key="11">
    <source>
        <dbReference type="RefSeq" id="XP_022091730.1"/>
    </source>
</evidence>
<dbReference type="EC" id="2.4.2.-" evidence="6"/>
<feature type="domain" description="Macro" evidence="9">
    <location>
        <begin position="1405"/>
        <end position="1591"/>
    </location>
</feature>
<feature type="region of interest" description="Disordered" evidence="7">
    <location>
        <begin position="1591"/>
        <end position="1628"/>
    </location>
</feature>
<evidence type="ECO:0000313" key="10">
    <source>
        <dbReference type="Proteomes" id="UP000694845"/>
    </source>
</evidence>
<dbReference type="GO" id="GO:0005737">
    <property type="term" value="C:cytoplasm"/>
    <property type="evidence" value="ECO:0007669"/>
    <property type="project" value="TreeGrafter"/>
</dbReference>
<dbReference type="PROSITE" id="PS51154">
    <property type="entry name" value="MACRO"/>
    <property type="match status" value="3"/>
</dbReference>
<feature type="compositionally biased region" description="Basic and acidic residues" evidence="7">
    <location>
        <begin position="260"/>
        <end position="278"/>
    </location>
</feature>
<dbReference type="Pfam" id="PF00644">
    <property type="entry name" value="PARP"/>
    <property type="match status" value="1"/>
</dbReference>
<organism evidence="10 11">
    <name type="scientific">Acanthaster planci</name>
    <name type="common">Crown-of-thorns starfish</name>
    <dbReference type="NCBI Taxonomy" id="133434"/>
    <lineage>
        <taxon>Eukaryota</taxon>
        <taxon>Metazoa</taxon>
        <taxon>Echinodermata</taxon>
        <taxon>Eleutherozoa</taxon>
        <taxon>Asterozoa</taxon>
        <taxon>Asteroidea</taxon>
        <taxon>Valvatacea</taxon>
        <taxon>Valvatida</taxon>
        <taxon>Acanthasteridae</taxon>
        <taxon>Acanthaster</taxon>
    </lineage>
</organism>
<dbReference type="OrthoDB" id="6159649at2759"/>
<dbReference type="Gene3D" id="3.90.228.10">
    <property type="match status" value="1"/>
</dbReference>
<dbReference type="RefSeq" id="XP_022091730.1">
    <property type="nucleotide sequence ID" value="XM_022236038.1"/>
</dbReference>
<dbReference type="SUPFAM" id="SSF52949">
    <property type="entry name" value="Macro domain-like"/>
    <property type="match status" value="3"/>
</dbReference>
<dbReference type="SUPFAM" id="SSF117839">
    <property type="entry name" value="WWE domain"/>
    <property type="match status" value="1"/>
</dbReference>
<dbReference type="Proteomes" id="UP000694845">
    <property type="component" value="Unplaced"/>
</dbReference>
<dbReference type="CDD" id="cd01439">
    <property type="entry name" value="TCCD_inducible_PARP_like"/>
    <property type="match status" value="1"/>
</dbReference>
<name>A0A8B7YH55_ACAPL</name>
<dbReference type="Pfam" id="PF02825">
    <property type="entry name" value="WWE"/>
    <property type="match status" value="1"/>
</dbReference>
<gene>
    <name evidence="11" type="primary">LOC110979890</name>
</gene>
<feature type="compositionally biased region" description="Basic and acidic residues" evidence="7">
    <location>
        <begin position="370"/>
        <end position="391"/>
    </location>
</feature>
<dbReference type="Gene3D" id="3.30.70.330">
    <property type="match status" value="3"/>
</dbReference>
<dbReference type="FunFam" id="3.90.228.10:FF:000008">
    <property type="entry name" value="Poly [ADP-ribose] polymerase"/>
    <property type="match status" value="1"/>
</dbReference>
<feature type="domain" description="PARP catalytic" evidence="8">
    <location>
        <begin position="2012"/>
        <end position="2209"/>
    </location>
</feature>
<dbReference type="Pfam" id="PF23085">
    <property type="entry name" value="RRM_PARP14_3"/>
    <property type="match status" value="2"/>
</dbReference>
<dbReference type="GeneID" id="110979890"/>
<keyword evidence="4 6" id="KW-0520">NAD</keyword>
<dbReference type="Gene3D" id="3.30.720.50">
    <property type="match status" value="1"/>
</dbReference>
<feature type="compositionally biased region" description="Polar residues" evidence="7">
    <location>
        <begin position="239"/>
        <end position="251"/>
    </location>
</feature>
<feature type="domain" description="Macro" evidence="9">
    <location>
        <begin position="1635"/>
        <end position="1783"/>
    </location>
</feature>
<evidence type="ECO:0000256" key="1">
    <source>
        <dbReference type="ARBA" id="ARBA00004123"/>
    </source>
</evidence>
<evidence type="ECO:0000256" key="7">
    <source>
        <dbReference type="SAM" id="MobiDB-lite"/>
    </source>
</evidence>
<dbReference type="InterPro" id="IPR012677">
    <property type="entry name" value="Nucleotide-bd_a/b_plait_sf"/>
</dbReference>
<keyword evidence="5" id="KW-0539">Nucleus</keyword>
<accession>A0A8B7YH55</accession>
<evidence type="ECO:0000259" key="9">
    <source>
        <dbReference type="PROSITE" id="PS51154"/>
    </source>
</evidence>
<dbReference type="KEGG" id="aplc:110979890"/>
<keyword evidence="10" id="KW-1185">Reference proteome</keyword>
<feature type="domain" description="Macro" evidence="9">
    <location>
        <begin position="1166"/>
        <end position="1363"/>
    </location>
</feature>
<feature type="compositionally biased region" description="Low complexity" evidence="7">
    <location>
        <begin position="305"/>
        <end position="321"/>
    </location>
</feature>
<feature type="compositionally biased region" description="Polar residues" evidence="7">
    <location>
        <begin position="359"/>
        <end position="368"/>
    </location>
</feature>
<protein>
    <recommendedName>
        <fullName evidence="6">Poly [ADP-ribose] polymerase</fullName>
        <shortName evidence="6">PARP</shortName>
        <ecNumber evidence="6">2.4.2.-</ecNumber>
    </recommendedName>
</protein>
<dbReference type="PANTHER" id="PTHR14453:SF102">
    <property type="entry name" value="PROTEIN MONO-ADP-RIBOSYLTRANSFERASE PARP14-LIKE"/>
    <property type="match status" value="1"/>
</dbReference>
<dbReference type="InterPro" id="IPR052056">
    <property type="entry name" value="Mono-ARTD/PARP"/>
</dbReference>